<feature type="transmembrane region" description="Helical" evidence="1">
    <location>
        <begin position="122"/>
        <end position="141"/>
    </location>
</feature>
<dbReference type="Proteomes" id="UP000007123">
    <property type="component" value="Unassembled WGS sequence"/>
</dbReference>
<dbReference type="PANTHER" id="PTHR36435:SF1">
    <property type="entry name" value="CAAX AMINO TERMINAL PROTEASE FAMILY PROTEIN"/>
    <property type="match status" value="1"/>
</dbReference>
<reference evidence="3 4" key="1">
    <citation type="journal article" date="2012" name="J. Bacteriol.">
        <title>Draft Genome Sequence of Agrobacterium albertimagni Strain AOL15.</title>
        <authorList>
            <person name="Trimble W.L."/>
            <person name="Phung le T."/>
            <person name="Meyer F."/>
            <person name="Gilbert J.A."/>
            <person name="Silver S."/>
        </authorList>
    </citation>
    <scope>NUCLEOTIDE SEQUENCE [LARGE SCALE GENOMIC DNA]</scope>
    <source>
        <strain evidence="3 4">AOL15</strain>
    </source>
</reference>
<proteinExistence type="predicted"/>
<organism evidence="3 4">
    <name type="scientific">Agrobacterium albertimagni AOL15</name>
    <dbReference type="NCBI Taxonomy" id="1156935"/>
    <lineage>
        <taxon>Bacteria</taxon>
        <taxon>Pseudomonadati</taxon>
        <taxon>Pseudomonadota</taxon>
        <taxon>Alphaproteobacteria</taxon>
        <taxon>Hyphomicrobiales</taxon>
        <taxon>Rhizobiaceae</taxon>
        <taxon>Rhizobium/Agrobacterium group</taxon>
        <taxon>Agrobacterium</taxon>
    </lineage>
</organism>
<evidence type="ECO:0000259" key="2">
    <source>
        <dbReference type="Pfam" id="PF02517"/>
    </source>
</evidence>
<dbReference type="PANTHER" id="PTHR36435">
    <property type="entry name" value="SLR1288 PROTEIN"/>
    <property type="match status" value="1"/>
</dbReference>
<dbReference type="STRING" id="1156935.QWE_00665"/>
<feature type="transmembrane region" description="Helical" evidence="1">
    <location>
        <begin position="81"/>
        <end position="102"/>
    </location>
</feature>
<comment type="caution">
    <text evidence="3">The sequence shown here is derived from an EMBL/GenBank/DDBJ whole genome shotgun (WGS) entry which is preliminary data.</text>
</comment>
<dbReference type="InterPro" id="IPR003675">
    <property type="entry name" value="Rce1/LyrA-like_dom"/>
</dbReference>
<evidence type="ECO:0000256" key="1">
    <source>
        <dbReference type="SAM" id="Phobius"/>
    </source>
</evidence>
<gene>
    <name evidence="3" type="ORF">QWE_00665</name>
</gene>
<dbReference type="EMBL" id="ALJF01000001">
    <property type="protein sequence ID" value="EKF61669.1"/>
    <property type="molecule type" value="Genomic_DNA"/>
</dbReference>
<feature type="domain" description="CAAX prenyl protease 2/Lysostaphin resistance protein A-like" evidence="2">
    <location>
        <begin position="131"/>
        <end position="216"/>
    </location>
</feature>
<dbReference type="OrthoDB" id="5322702at2"/>
<accession>K2QCK1</accession>
<name>K2QCK1_9HYPH</name>
<dbReference type="Pfam" id="PF02517">
    <property type="entry name" value="Rce1-like"/>
    <property type="match status" value="1"/>
</dbReference>
<sequence length="226" mass="23479">MHDWTSAKRPNLGEVGLGIISFQILLVLVALAVGGLAPGEPVWQGVIGSYGGGVAGLGAFAIAYLIRRRGFAAYGFTQVDFRWLVIAAALAVFGYACSIVILQGLSEWGRGSADDPQAILHAAARGGAVPFLLSLIGGALLTPLGEELLFRGVVANALNRYGMWAGVGLSSVIFGVAHGVGVILPIAIMMGLFSGILFRMTDSIWPSVALHSLYNGLHSFGSALQG</sequence>
<keyword evidence="4" id="KW-1185">Reference proteome</keyword>
<feature type="transmembrane region" description="Helical" evidence="1">
    <location>
        <begin position="42"/>
        <end position="66"/>
    </location>
</feature>
<keyword evidence="1" id="KW-0472">Membrane</keyword>
<dbReference type="GO" id="GO:0080120">
    <property type="term" value="P:CAAX-box protein maturation"/>
    <property type="evidence" value="ECO:0007669"/>
    <property type="project" value="UniProtKB-ARBA"/>
</dbReference>
<keyword evidence="1" id="KW-1133">Transmembrane helix</keyword>
<keyword evidence="1" id="KW-0812">Transmembrane</keyword>
<dbReference type="AlphaFoldDB" id="K2QCK1"/>
<dbReference type="InterPro" id="IPR052710">
    <property type="entry name" value="CAAX_protease"/>
</dbReference>
<feature type="transmembrane region" description="Helical" evidence="1">
    <location>
        <begin position="12"/>
        <end position="36"/>
    </location>
</feature>
<dbReference type="GO" id="GO:0004175">
    <property type="term" value="F:endopeptidase activity"/>
    <property type="evidence" value="ECO:0007669"/>
    <property type="project" value="UniProtKB-ARBA"/>
</dbReference>
<feature type="transmembrane region" description="Helical" evidence="1">
    <location>
        <begin position="173"/>
        <end position="198"/>
    </location>
</feature>
<dbReference type="RefSeq" id="WP_006724124.1">
    <property type="nucleotide sequence ID" value="NZ_ALJF01000001.1"/>
</dbReference>
<evidence type="ECO:0000313" key="3">
    <source>
        <dbReference type="EMBL" id="EKF61669.1"/>
    </source>
</evidence>
<dbReference type="eggNOG" id="COG1266">
    <property type="taxonomic scope" value="Bacteria"/>
</dbReference>
<protein>
    <submittedName>
        <fullName evidence="3">Abortive infection protein</fullName>
    </submittedName>
</protein>
<evidence type="ECO:0000313" key="4">
    <source>
        <dbReference type="Proteomes" id="UP000007123"/>
    </source>
</evidence>